<feature type="transmembrane region" description="Helical" evidence="2">
    <location>
        <begin position="111"/>
        <end position="130"/>
    </location>
</feature>
<keyword evidence="2" id="KW-1133">Transmembrane helix</keyword>
<comment type="caution">
    <text evidence="3">The sequence shown here is derived from an EMBL/GenBank/DDBJ whole genome shotgun (WGS) entry which is preliminary data.</text>
</comment>
<evidence type="ECO:0000256" key="1">
    <source>
        <dbReference type="SAM" id="MobiDB-lite"/>
    </source>
</evidence>
<evidence type="ECO:0000313" key="4">
    <source>
        <dbReference type="Proteomes" id="UP001190700"/>
    </source>
</evidence>
<feature type="region of interest" description="Disordered" evidence="1">
    <location>
        <begin position="1"/>
        <end position="22"/>
    </location>
</feature>
<keyword evidence="2" id="KW-0472">Membrane</keyword>
<sequence length="202" mass="21261">MSVWPKAFQRVSEDNPVTPPPKEAIEWGNNVMSAALAGALARMTQEALKIRWEISQPPFRRASQAEQAFRLLRVSRKGTGGALLAGALMAVYSGLQLGLVQPPMLLSHPEATAGACAVTTFLCGGAFPGATMRLRALYASGGCLAGAALGWPLGVAQVALRDVVEQEGQAAASADDNKSKPVPDSTGPAIRLLEQQLNSRQK</sequence>
<gene>
    <name evidence="3" type="ORF">CYMTET_24314</name>
</gene>
<keyword evidence="2" id="KW-0812">Transmembrane</keyword>
<accession>A0AAE0L0D1</accession>
<evidence type="ECO:0000313" key="3">
    <source>
        <dbReference type="EMBL" id="KAK3267109.1"/>
    </source>
</evidence>
<proteinExistence type="predicted"/>
<feature type="transmembrane region" description="Helical" evidence="2">
    <location>
        <begin position="80"/>
        <end position="99"/>
    </location>
</feature>
<dbReference type="EMBL" id="LGRX02012617">
    <property type="protein sequence ID" value="KAK3267109.1"/>
    <property type="molecule type" value="Genomic_DNA"/>
</dbReference>
<keyword evidence="4" id="KW-1185">Reference proteome</keyword>
<evidence type="ECO:0000256" key="2">
    <source>
        <dbReference type="SAM" id="Phobius"/>
    </source>
</evidence>
<feature type="region of interest" description="Disordered" evidence="1">
    <location>
        <begin position="169"/>
        <end position="188"/>
    </location>
</feature>
<dbReference type="Proteomes" id="UP001190700">
    <property type="component" value="Unassembled WGS sequence"/>
</dbReference>
<protein>
    <submittedName>
        <fullName evidence="3">Uncharacterized protein</fullName>
    </submittedName>
</protein>
<dbReference type="AlphaFoldDB" id="A0AAE0L0D1"/>
<organism evidence="3 4">
    <name type="scientific">Cymbomonas tetramitiformis</name>
    <dbReference type="NCBI Taxonomy" id="36881"/>
    <lineage>
        <taxon>Eukaryota</taxon>
        <taxon>Viridiplantae</taxon>
        <taxon>Chlorophyta</taxon>
        <taxon>Pyramimonadophyceae</taxon>
        <taxon>Pyramimonadales</taxon>
        <taxon>Pyramimonadaceae</taxon>
        <taxon>Cymbomonas</taxon>
    </lineage>
</organism>
<name>A0AAE0L0D1_9CHLO</name>
<reference evidence="3 4" key="1">
    <citation type="journal article" date="2015" name="Genome Biol. Evol.">
        <title>Comparative Genomics of a Bacterivorous Green Alga Reveals Evolutionary Causalities and Consequences of Phago-Mixotrophic Mode of Nutrition.</title>
        <authorList>
            <person name="Burns J.A."/>
            <person name="Paasch A."/>
            <person name="Narechania A."/>
            <person name="Kim E."/>
        </authorList>
    </citation>
    <scope>NUCLEOTIDE SEQUENCE [LARGE SCALE GENOMIC DNA]</scope>
    <source>
        <strain evidence="3 4">PLY_AMNH</strain>
    </source>
</reference>